<dbReference type="EMBL" id="PDPS01000026">
    <property type="protein sequence ID" value="PID57517.1"/>
    <property type="molecule type" value="Genomic_DNA"/>
</dbReference>
<reference evidence="1 2" key="1">
    <citation type="submission" date="2017-10" db="EMBL/GenBank/DDBJ databases">
        <title>Novel microbial diversity and functional potential in the marine mammal oral microbiome.</title>
        <authorList>
            <person name="Dudek N.K."/>
            <person name="Sun C.L."/>
            <person name="Burstein D."/>
            <person name="Kantor R.S."/>
            <person name="Aliaga Goltsman D.S."/>
            <person name="Bik E.M."/>
            <person name="Thomas B.C."/>
            <person name="Banfield J.F."/>
            <person name="Relman D.A."/>
        </authorList>
    </citation>
    <scope>NUCLEOTIDE SEQUENCE [LARGE SCALE GENOMIC DNA]</scope>
    <source>
        <strain evidence="1">DOLZORAL124_49_17</strain>
    </source>
</reference>
<accession>A0A2G6E6D3</accession>
<name>A0A2G6E6D3_9BACT</name>
<sequence length="97" mass="11645">MAIVDQRQINQDLQVIEENINLLDKRYSEFCEGVISLEPKALRAKTDALVRKWWGKPIANTQARFRLQNVVQRYNSYKEKWGRQLRMKFKQEKEDGF</sequence>
<evidence type="ECO:0000313" key="1">
    <source>
        <dbReference type="EMBL" id="PID57517.1"/>
    </source>
</evidence>
<dbReference type="AlphaFoldDB" id="A0A2G6E6D3"/>
<comment type="caution">
    <text evidence="1">The sequence shown here is derived from an EMBL/GenBank/DDBJ whole genome shotgun (WGS) entry which is preliminary data.</text>
</comment>
<proteinExistence type="predicted"/>
<dbReference type="Proteomes" id="UP000229740">
    <property type="component" value="Unassembled WGS sequence"/>
</dbReference>
<protein>
    <submittedName>
        <fullName evidence="1">Uncharacterized protein</fullName>
    </submittedName>
</protein>
<organism evidence="1 2">
    <name type="scientific">candidate division KSB3 bacterium</name>
    <dbReference type="NCBI Taxonomy" id="2044937"/>
    <lineage>
        <taxon>Bacteria</taxon>
        <taxon>candidate division KSB3</taxon>
    </lineage>
</organism>
<evidence type="ECO:0000313" key="2">
    <source>
        <dbReference type="Proteomes" id="UP000229740"/>
    </source>
</evidence>
<gene>
    <name evidence="1" type="ORF">CSB45_06725</name>
</gene>